<dbReference type="SUPFAM" id="SSF50129">
    <property type="entry name" value="GroES-like"/>
    <property type="match status" value="1"/>
</dbReference>
<dbReference type="InterPro" id="IPR013154">
    <property type="entry name" value="ADH-like_N"/>
</dbReference>
<gene>
    <name evidence="3" type="ORF">SAMN05443551_1166</name>
</gene>
<dbReference type="OrthoDB" id="4190732at2"/>
<evidence type="ECO:0000259" key="2">
    <source>
        <dbReference type="SMART" id="SM00829"/>
    </source>
</evidence>
<proteinExistence type="predicted"/>
<dbReference type="CDD" id="cd08241">
    <property type="entry name" value="QOR1"/>
    <property type="match status" value="1"/>
</dbReference>
<accession>A0A1M5P5I5</accession>
<evidence type="ECO:0000313" key="3">
    <source>
        <dbReference type="EMBL" id="SHG97091.1"/>
    </source>
</evidence>
<dbReference type="InterPro" id="IPR011032">
    <property type="entry name" value="GroES-like_sf"/>
</dbReference>
<dbReference type="Gene3D" id="3.40.50.720">
    <property type="entry name" value="NAD(P)-binding Rossmann-like Domain"/>
    <property type="match status" value="1"/>
</dbReference>
<dbReference type="GO" id="GO:0016491">
    <property type="term" value="F:oxidoreductase activity"/>
    <property type="evidence" value="ECO:0007669"/>
    <property type="project" value="InterPro"/>
</dbReference>
<dbReference type="STRING" id="996342.SAMN05443551_1166"/>
<dbReference type="InterPro" id="IPR020843">
    <property type="entry name" value="ER"/>
</dbReference>
<organism evidence="3 4">
    <name type="scientific">Marivita hallyeonensis</name>
    <dbReference type="NCBI Taxonomy" id="996342"/>
    <lineage>
        <taxon>Bacteria</taxon>
        <taxon>Pseudomonadati</taxon>
        <taxon>Pseudomonadota</taxon>
        <taxon>Alphaproteobacteria</taxon>
        <taxon>Rhodobacterales</taxon>
        <taxon>Roseobacteraceae</taxon>
        <taxon>Marivita</taxon>
    </lineage>
</organism>
<evidence type="ECO:0000256" key="1">
    <source>
        <dbReference type="SAM" id="MobiDB-lite"/>
    </source>
</evidence>
<dbReference type="RefSeq" id="WP_072776495.1">
    <property type="nucleotide sequence ID" value="NZ_FQXC01000001.1"/>
</dbReference>
<keyword evidence="4" id="KW-1185">Reference proteome</keyword>
<dbReference type="Pfam" id="PF08240">
    <property type="entry name" value="ADH_N"/>
    <property type="match status" value="1"/>
</dbReference>
<name>A0A1M5P5I5_9RHOB</name>
<dbReference type="SMART" id="SM00829">
    <property type="entry name" value="PKS_ER"/>
    <property type="match status" value="1"/>
</dbReference>
<dbReference type="InterPro" id="IPR013149">
    <property type="entry name" value="ADH-like_C"/>
</dbReference>
<reference evidence="3 4" key="1">
    <citation type="submission" date="2016-11" db="EMBL/GenBank/DDBJ databases">
        <authorList>
            <person name="Jaros S."/>
            <person name="Januszkiewicz K."/>
            <person name="Wedrychowicz H."/>
        </authorList>
    </citation>
    <scope>NUCLEOTIDE SEQUENCE [LARGE SCALE GENOMIC DNA]</scope>
    <source>
        <strain evidence="3 4">DSM 29431</strain>
    </source>
</reference>
<dbReference type="Pfam" id="PF00107">
    <property type="entry name" value="ADH_zinc_N"/>
    <property type="match status" value="1"/>
</dbReference>
<sequence>MKAYQVTSHDTDPSVTEVPTPSPEAGEIRVEIETCGLNFADLLMVKGTYQDTPELPFTLGMEVAGRVDALGDGVTGFNVGDRVAVFGGQGGLAEYGCFDARRAVRLPDDMPMEDAAAFQIAYGTSHVALDHRANLQTGETLLVLGAAGGVGLTAVEIGKLMGATVVACARGAAKLEAAKAAGADHLIDAETQDIRTEMKALGGADVVYDPVGGEQFEAAFRSCKPEARLLPIGFASGDVPQIKSNHLLVKNLSVLGLYWGGYLQFRPEVITQSLKTLLEWYSEGKLKPHVSHVLPLEQAAEGLELLRSRKSTGKVVIKVTA</sequence>
<feature type="domain" description="Enoyl reductase (ER)" evidence="2">
    <location>
        <begin position="10"/>
        <end position="317"/>
    </location>
</feature>
<dbReference type="InterPro" id="IPR051397">
    <property type="entry name" value="Zn-ADH-like_protein"/>
</dbReference>
<feature type="compositionally biased region" description="Polar residues" evidence="1">
    <location>
        <begin position="1"/>
        <end position="19"/>
    </location>
</feature>
<dbReference type="SUPFAM" id="SSF51735">
    <property type="entry name" value="NAD(P)-binding Rossmann-fold domains"/>
    <property type="match status" value="1"/>
</dbReference>
<dbReference type="PANTHER" id="PTHR43677">
    <property type="entry name" value="SHORT-CHAIN DEHYDROGENASE/REDUCTASE"/>
    <property type="match status" value="1"/>
</dbReference>
<protein>
    <submittedName>
        <fullName evidence="3">NADPH2:quinone reductase</fullName>
    </submittedName>
</protein>
<dbReference type="AlphaFoldDB" id="A0A1M5P5I5"/>
<dbReference type="Proteomes" id="UP000184221">
    <property type="component" value="Unassembled WGS sequence"/>
</dbReference>
<dbReference type="PANTHER" id="PTHR43677:SF4">
    <property type="entry name" value="QUINONE OXIDOREDUCTASE-LIKE PROTEIN 2"/>
    <property type="match status" value="1"/>
</dbReference>
<dbReference type="InterPro" id="IPR036291">
    <property type="entry name" value="NAD(P)-bd_dom_sf"/>
</dbReference>
<feature type="region of interest" description="Disordered" evidence="1">
    <location>
        <begin position="1"/>
        <end position="24"/>
    </location>
</feature>
<evidence type="ECO:0000313" key="4">
    <source>
        <dbReference type="Proteomes" id="UP000184221"/>
    </source>
</evidence>
<dbReference type="Gene3D" id="3.90.180.10">
    <property type="entry name" value="Medium-chain alcohol dehydrogenases, catalytic domain"/>
    <property type="match status" value="1"/>
</dbReference>
<dbReference type="EMBL" id="FQXC01000001">
    <property type="protein sequence ID" value="SHG97091.1"/>
    <property type="molecule type" value="Genomic_DNA"/>
</dbReference>